<dbReference type="Gene3D" id="2.30.130.30">
    <property type="entry name" value="Hypothetical protein"/>
    <property type="match status" value="1"/>
</dbReference>
<dbReference type="VEuPathDB" id="CryptoDB:Cvel_33443"/>
<organism evidence="2">
    <name type="scientific">Chromera velia CCMP2878</name>
    <dbReference type="NCBI Taxonomy" id="1169474"/>
    <lineage>
        <taxon>Eukaryota</taxon>
        <taxon>Sar</taxon>
        <taxon>Alveolata</taxon>
        <taxon>Colpodellida</taxon>
        <taxon>Chromeraceae</taxon>
        <taxon>Chromera</taxon>
    </lineage>
</organism>
<accession>A0A0G4HY54</accession>
<protein>
    <recommendedName>
        <fullName evidence="1">ASCH domain-containing protein</fullName>
    </recommendedName>
</protein>
<dbReference type="InterPro" id="IPR015947">
    <property type="entry name" value="PUA-like_sf"/>
</dbReference>
<evidence type="ECO:0000259" key="1">
    <source>
        <dbReference type="SMART" id="SM01022"/>
    </source>
</evidence>
<reference evidence="2" key="1">
    <citation type="submission" date="2014-11" db="EMBL/GenBank/DDBJ databases">
        <authorList>
            <person name="Otto D Thomas"/>
            <person name="Naeem Raeece"/>
        </authorList>
    </citation>
    <scope>NUCLEOTIDE SEQUENCE</scope>
</reference>
<dbReference type="PANTHER" id="PTHR34204:SF2">
    <property type="entry name" value="RNA-BINDING ASCH DOMAIN PROTEIN"/>
    <property type="match status" value="1"/>
</dbReference>
<dbReference type="SMART" id="SM01022">
    <property type="entry name" value="ASCH"/>
    <property type="match status" value="1"/>
</dbReference>
<dbReference type="AlphaFoldDB" id="A0A0G4HY54"/>
<dbReference type="InterPro" id="IPR007374">
    <property type="entry name" value="ASCH_domain"/>
</dbReference>
<dbReference type="SUPFAM" id="SSF88697">
    <property type="entry name" value="PUA domain-like"/>
    <property type="match status" value="1"/>
</dbReference>
<proteinExistence type="predicted"/>
<sequence length="112" mass="12510">MTLRLHVQEPYFSFIKSGSKKVEGRQKDSELCALKPGALVIFFHEELGEVSVKVKAVRAYPSLNAFLEGEGVPVLLPDCTTLEEGRAVYFRFYTEESIQKAGGMLAIEIEVQ</sequence>
<dbReference type="Pfam" id="PF04266">
    <property type="entry name" value="ASCH"/>
    <property type="match status" value="1"/>
</dbReference>
<evidence type="ECO:0000313" key="2">
    <source>
        <dbReference type="EMBL" id="CEM49467.1"/>
    </source>
</evidence>
<feature type="domain" description="ASCH" evidence="1">
    <location>
        <begin position="5"/>
        <end position="112"/>
    </location>
</feature>
<name>A0A0G4HY54_9ALVE</name>
<gene>
    <name evidence="2" type="ORF">Cvel_33443</name>
</gene>
<dbReference type="PANTHER" id="PTHR34204">
    <property type="entry name" value="RNA-BINDING ASCH DOMAIN PROTEIN"/>
    <property type="match status" value="1"/>
</dbReference>
<dbReference type="EMBL" id="CDMZ01004344">
    <property type="protein sequence ID" value="CEM49467.1"/>
    <property type="molecule type" value="Genomic_DNA"/>
</dbReference>